<dbReference type="InterPro" id="IPR000620">
    <property type="entry name" value="EamA_dom"/>
</dbReference>
<keyword evidence="2" id="KW-0812">Transmembrane</keyword>
<feature type="transmembrane region" description="Helical" evidence="2">
    <location>
        <begin position="260"/>
        <end position="281"/>
    </location>
</feature>
<feature type="domain" description="EamA" evidence="3">
    <location>
        <begin position="55"/>
        <end position="125"/>
    </location>
</feature>
<accession>A0A7S1NDH9</accession>
<dbReference type="PANTHER" id="PTHR13146">
    <property type="match status" value="1"/>
</dbReference>
<feature type="compositionally biased region" description="Polar residues" evidence="1">
    <location>
        <begin position="339"/>
        <end position="356"/>
    </location>
</feature>
<evidence type="ECO:0000256" key="2">
    <source>
        <dbReference type="SAM" id="Phobius"/>
    </source>
</evidence>
<feature type="transmembrane region" description="Helical" evidence="2">
    <location>
        <begin position="222"/>
        <end position="248"/>
    </location>
</feature>
<feature type="transmembrane region" description="Helical" evidence="2">
    <location>
        <begin position="84"/>
        <end position="103"/>
    </location>
</feature>
<feature type="transmembrane region" description="Helical" evidence="2">
    <location>
        <begin position="144"/>
        <end position="167"/>
    </location>
</feature>
<dbReference type="AlphaFoldDB" id="A0A7S1NDH9"/>
<organism evidence="4">
    <name type="scientific">Eutreptiella gymnastica</name>
    <dbReference type="NCBI Taxonomy" id="73025"/>
    <lineage>
        <taxon>Eukaryota</taxon>
        <taxon>Discoba</taxon>
        <taxon>Euglenozoa</taxon>
        <taxon>Euglenida</taxon>
        <taxon>Spirocuta</taxon>
        <taxon>Euglenophyceae</taxon>
        <taxon>Eutreptiales</taxon>
        <taxon>Eutreptiaceae</taxon>
        <taxon>Eutreptiella</taxon>
    </lineage>
</organism>
<reference evidence="4" key="1">
    <citation type="submission" date="2021-01" db="EMBL/GenBank/DDBJ databases">
        <authorList>
            <person name="Corre E."/>
            <person name="Pelletier E."/>
            <person name="Niang G."/>
            <person name="Scheremetjew M."/>
            <person name="Finn R."/>
            <person name="Kale V."/>
            <person name="Holt S."/>
            <person name="Cochrane G."/>
            <person name="Meng A."/>
            <person name="Brown T."/>
            <person name="Cohen L."/>
        </authorList>
    </citation>
    <scope>NUCLEOTIDE SEQUENCE</scope>
    <source>
        <strain evidence="4">NIES-381</strain>
    </source>
</reference>
<feature type="transmembrane region" description="Helical" evidence="2">
    <location>
        <begin position="115"/>
        <end position="132"/>
    </location>
</feature>
<evidence type="ECO:0000259" key="3">
    <source>
        <dbReference type="Pfam" id="PF00892"/>
    </source>
</evidence>
<feature type="transmembrane region" description="Helical" evidence="2">
    <location>
        <begin position="179"/>
        <end position="202"/>
    </location>
</feature>
<dbReference type="InterPro" id="IPR037185">
    <property type="entry name" value="EmrE-like"/>
</dbReference>
<evidence type="ECO:0000313" key="4">
    <source>
        <dbReference type="EMBL" id="CAD9013961.1"/>
    </source>
</evidence>
<feature type="transmembrane region" description="Helical" evidence="2">
    <location>
        <begin position="57"/>
        <end position="78"/>
    </location>
</feature>
<feature type="region of interest" description="Disordered" evidence="1">
    <location>
        <begin position="25"/>
        <end position="51"/>
    </location>
</feature>
<gene>
    <name evidence="4" type="ORF">EGYM00392_LOCUS25065</name>
</gene>
<evidence type="ECO:0000256" key="1">
    <source>
        <dbReference type="SAM" id="MobiDB-lite"/>
    </source>
</evidence>
<dbReference type="EMBL" id="HBGA01067157">
    <property type="protein sequence ID" value="CAD9013961.1"/>
    <property type="molecule type" value="Transcribed_RNA"/>
</dbReference>
<name>A0A7S1NDH9_9EUGL</name>
<feature type="compositionally biased region" description="Low complexity" evidence="1">
    <location>
        <begin position="35"/>
        <end position="51"/>
    </location>
</feature>
<sequence length="362" mass="39828">MFVGMCLCLPMYRMKMHFRKKQAANRDPEAQPLISVSSPVSPDSASSDTSKQSSANAVFIPAVADLLATGLMLSGLVFTSCSVYQMLRGAEVVFCAIMSVVFLKHELDWYMKAGIVLTVIGVTLVGCAPMMVSDGTVKEGESDVSTQLLGIGLILLSQLVQSVQMIIEEYLLQDVKMDTLVLAGYEGVWGTVLCIFVVLPLFQLMPGGDRGHLEDSYDSMFMLYHSGAIVFAEFLNCMSVLSYNYFGLTVTQDFTAMHRVIIEASRSLMVWVCDLVIYYWITDGKFGEAWTVGSWIQLLGFAVLLWGSCMYNYTTLFIEANLDALMEEIEGGDAKKGRSNSIVSGKSANSVRSRASSGRLRF</sequence>
<feature type="transmembrane region" description="Helical" evidence="2">
    <location>
        <begin position="293"/>
        <end position="313"/>
    </location>
</feature>
<feature type="region of interest" description="Disordered" evidence="1">
    <location>
        <begin position="334"/>
        <end position="362"/>
    </location>
</feature>
<dbReference type="GO" id="GO:0016020">
    <property type="term" value="C:membrane"/>
    <property type="evidence" value="ECO:0007669"/>
    <property type="project" value="InterPro"/>
</dbReference>
<dbReference type="Pfam" id="PF00892">
    <property type="entry name" value="EamA"/>
    <property type="match status" value="1"/>
</dbReference>
<protein>
    <recommendedName>
        <fullName evidence="3">EamA domain-containing protein</fullName>
    </recommendedName>
</protein>
<keyword evidence="2" id="KW-1133">Transmembrane helix</keyword>
<proteinExistence type="predicted"/>
<dbReference type="Gene3D" id="1.10.3730.20">
    <property type="match status" value="1"/>
</dbReference>
<dbReference type="SUPFAM" id="SSF103481">
    <property type="entry name" value="Multidrug resistance efflux transporter EmrE"/>
    <property type="match status" value="1"/>
</dbReference>
<keyword evidence="2" id="KW-0472">Membrane</keyword>